<evidence type="ECO:0000313" key="3">
    <source>
        <dbReference type="Proteomes" id="UP000023785"/>
    </source>
</evidence>
<dbReference type="OrthoDB" id="9793561at2"/>
<dbReference type="Pfam" id="PF09694">
    <property type="entry name" value="Gcw_chp"/>
    <property type="match status" value="1"/>
</dbReference>
<organism evidence="2 3">
    <name type="scientific">Acinetobacter nectaris CIP 110549</name>
    <dbReference type="NCBI Taxonomy" id="1392540"/>
    <lineage>
        <taxon>Bacteria</taxon>
        <taxon>Pseudomonadati</taxon>
        <taxon>Pseudomonadota</taxon>
        <taxon>Gammaproteobacteria</taxon>
        <taxon>Moraxellales</taxon>
        <taxon>Moraxellaceae</taxon>
        <taxon>Acinetobacter</taxon>
    </lineage>
</organism>
<proteinExistence type="predicted"/>
<protein>
    <recommendedName>
        <fullName evidence="4">Porin domain-containing protein</fullName>
    </recommendedName>
</protein>
<dbReference type="Proteomes" id="UP000023785">
    <property type="component" value="Unassembled WGS sequence"/>
</dbReference>
<dbReference type="InterPro" id="IPR010239">
    <property type="entry name" value="CHP02001"/>
</dbReference>
<evidence type="ECO:0000313" key="2">
    <source>
        <dbReference type="EMBL" id="ESK38423.1"/>
    </source>
</evidence>
<dbReference type="HOGENOM" id="CLU_074587_1_0_6"/>
<name>V2T7X4_9GAMM</name>
<dbReference type="PATRIC" id="fig|1392540.3.peg.1892"/>
<keyword evidence="3" id="KW-1185">Reference proteome</keyword>
<accession>V2T7X4</accession>
<evidence type="ECO:0008006" key="4">
    <source>
        <dbReference type="Google" id="ProtNLM"/>
    </source>
</evidence>
<dbReference type="eggNOG" id="ENOG502Z9EH">
    <property type="taxonomic scope" value="Bacteria"/>
</dbReference>
<dbReference type="NCBIfam" id="TIGR02001">
    <property type="entry name" value="gcw_chp"/>
    <property type="match status" value="1"/>
</dbReference>
<sequence length="262" mass="28070">MFHKLLFVTGVLAVSSVANAADNGLQQYGLSFSGNVALTSDYRFRGQTQTQNDPALQGTFTLAHDSGVYISVFSSNVDFGGVSPHLELDPSIGYTTKLPLSSTLQPVLDTGLAYYNYPSGHGLNYPEIYARLTFADAFVKGDSITPSIAYSNNYGGNSTKNSEGHRINNWNFNLAYAVPFADTGFGGVASVGYSKANHKIAVYGNDDNYIDWKAGVTYNVKSINGLTAELDAVGTNIDTAGYDHVAKRGVDTGAMFSLTKTF</sequence>
<dbReference type="RefSeq" id="WP_023273580.1">
    <property type="nucleotide sequence ID" value="NZ_KI530734.1"/>
</dbReference>
<gene>
    <name evidence="2" type="ORF">P256_01962</name>
</gene>
<comment type="caution">
    <text evidence="2">The sequence shown here is derived from an EMBL/GenBank/DDBJ whole genome shotgun (WGS) entry which is preliminary data.</text>
</comment>
<dbReference type="AlphaFoldDB" id="V2T7X4"/>
<dbReference type="EMBL" id="AYER01000007">
    <property type="protein sequence ID" value="ESK38423.1"/>
    <property type="molecule type" value="Genomic_DNA"/>
</dbReference>
<reference evidence="2 3" key="1">
    <citation type="submission" date="2013-10" db="EMBL/GenBank/DDBJ databases">
        <title>The Genome Sequence of Acinetobacter nectaris CIP 110549.</title>
        <authorList>
            <consortium name="The Broad Institute Genomics Platform"/>
            <consortium name="The Broad Institute Genome Sequencing Center for Infectious Disease"/>
            <person name="Cerqueira G."/>
            <person name="Feldgarden M."/>
            <person name="Courvalin P."/>
            <person name="Grillot-Courvalin C."/>
            <person name="Clermont D."/>
            <person name="Rocha E."/>
            <person name="Yoon E.-J."/>
            <person name="Nemec A."/>
            <person name="Young S.K."/>
            <person name="Zeng Q."/>
            <person name="Gargeya S."/>
            <person name="Fitzgerald M."/>
            <person name="Abouelleil A."/>
            <person name="Alvarado L."/>
            <person name="Berlin A.M."/>
            <person name="Chapman S.B."/>
            <person name="Gainer-Dewar J."/>
            <person name="Goldberg J."/>
            <person name="Gnerre S."/>
            <person name="Griggs A."/>
            <person name="Gujja S."/>
            <person name="Hansen M."/>
            <person name="Howarth C."/>
            <person name="Imamovic A."/>
            <person name="Ireland A."/>
            <person name="Larimer J."/>
            <person name="McCowan C."/>
            <person name="Murphy C."/>
            <person name="Pearson M."/>
            <person name="Poon T.W."/>
            <person name="Priest M."/>
            <person name="Roberts A."/>
            <person name="Saif S."/>
            <person name="Shea T."/>
            <person name="Sykes S."/>
            <person name="Wortman J."/>
            <person name="Nusbaum C."/>
            <person name="Birren B."/>
        </authorList>
    </citation>
    <scope>NUCLEOTIDE SEQUENCE [LARGE SCALE GENOMIC DNA]</scope>
    <source>
        <strain evidence="2 3">CIP 110549</strain>
    </source>
</reference>
<evidence type="ECO:0000256" key="1">
    <source>
        <dbReference type="SAM" id="SignalP"/>
    </source>
</evidence>
<feature type="chain" id="PRO_5004709503" description="Porin domain-containing protein" evidence="1">
    <location>
        <begin position="21"/>
        <end position="262"/>
    </location>
</feature>
<keyword evidence="1" id="KW-0732">Signal</keyword>
<feature type="signal peptide" evidence="1">
    <location>
        <begin position="1"/>
        <end position="20"/>
    </location>
</feature>
<dbReference type="STRING" id="1392540.P256_01962"/>